<dbReference type="Proteomes" id="UP000799118">
    <property type="component" value="Unassembled WGS sequence"/>
</dbReference>
<protein>
    <submittedName>
        <fullName evidence="2">Uncharacterized protein</fullName>
    </submittedName>
</protein>
<evidence type="ECO:0000313" key="2">
    <source>
        <dbReference type="EMBL" id="KAE9387672.1"/>
    </source>
</evidence>
<sequence>MSDQFIAPEGPSPNPQTATGKISLFIMDSGRDLMLAQAVPPPSATSMLAAVEVSGYKEFKMNKKQYECRYSSSNASPASSDIPPDPKVGDVHKDLSSNIWWVYQRPAPDGPVPKGHVGRWQSYSGDFAFEHPDSIASTHYTWYTTGQVWRVHHTNPSPVAPSIKGVKLVLAFQRIACQNTAKRRIDIEDNSMAPKPKVSS</sequence>
<dbReference type="EMBL" id="ML769787">
    <property type="protein sequence ID" value="KAE9387672.1"/>
    <property type="molecule type" value="Genomic_DNA"/>
</dbReference>
<feature type="region of interest" description="Disordered" evidence="1">
    <location>
        <begin position="1"/>
        <end position="20"/>
    </location>
</feature>
<evidence type="ECO:0000313" key="3">
    <source>
        <dbReference type="Proteomes" id="UP000799118"/>
    </source>
</evidence>
<keyword evidence="3" id="KW-1185">Reference proteome</keyword>
<organism evidence="2 3">
    <name type="scientific">Gymnopus androsaceus JB14</name>
    <dbReference type="NCBI Taxonomy" id="1447944"/>
    <lineage>
        <taxon>Eukaryota</taxon>
        <taxon>Fungi</taxon>
        <taxon>Dikarya</taxon>
        <taxon>Basidiomycota</taxon>
        <taxon>Agaricomycotina</taxon>
        <taxon>Agaricomycetes</taxon>
        <taxon>Agaricomycetidae</taxon>
        <taxon>Agaricales</taxon>
        <taxon>Marasmiineae</taxon>
        <taxon>Omphalotaceae</taxon>
        <taxon>Gymnopus</taxon>
    </lineage>
</organism>
<name>A0A6A4GPG0_9AGAR</name>
<evidence type="ECO:0000256" key="1">
    <source>
        <dbReference type="SAM" id="MobiDB-lite"/>
    </source>
</evidence>
<accession>A0A6A4GPG0</accession>
<gene>
    <name evidence="2" type="ORF">BT96DRAFT_1004914</name>
</gene>
<dbReference type="AlphaFoldDB" id="A0A6A4GPG0"/>
<proteinExistence type="predicted"/>
<reference evidence="2" key="1">
    <citation type="journal article" date="2019" name="Environ. Microbiol.">
        <title>Fungal ecological strategies reflected in gene transcription - a case study of two litter decomposers.</title>
        <authorList>
            <person name="Barbi F."/>
            <person name="Kohler A."/>
            <person name="Barry K."/>
            <person name="Baskaran P."/>
            <person name="Daum C."/>
            <person name="Fauchery L."/>
            <person name="Ihrmark K."/>
            <person name="Kuo A."/>
            <person name="LaButti K."/>
            <person name="Lipzen A."/>
            <person name="Morin E."/>
            <person name="Grigoriev I.V."/>
            <person name="Henrissat B."/>
            <person name="Lindahl B."/>
            <person name="Martin F."/>
        </authorList>
    </citation>
    <scope>NUCLEOTIDE SEQUENCE</scope>
    <source>
        <strain evidence="2">JB14</strain>
    </source>
</reference>